<dbReference type="GO" id="GO:0005886">
    <property type="term" value="C:plasma membrane"/>
    <property type="evidence" value="ECO:0007669"/>
    <property type="project" value="UniProtKB-SubCell"/>
</dbReference>
<sequence length="721" mass="77142">MKTTTFKIAKMHCASCAVTIEKSLLKKVGVKSANVNYALAKASVEFEEDKIQESDLQNIVIAEGYEVVDENMRAEQSETNHSTIKMAANAELRRALYSISVGVLLMVVAMSNLQIPGDVMGINPALWLQALLAGMIVFGPGMEFHKVTLMQLRRGRANMDTLITIGTMSALFFSMWQMFLGGAVYFDAAAIITGFILLGRYFEALSKGRASQAIKKLLELGAKKAHRMNNDGSFEDVDVETLKIGDKVQVKPGEKIPLDGSVITGESSVDESMLTGESIPVSKKVLEMVYGATVNQTGVLVVKIEKLTGDTVLSQIIKLVEEAQQQKAPIQKLVDKIAGVFVPIVITIAFITFVIWYMITRDIALAFAPAVSVLVIACPCALGLATPTAILVGTGRGAKQGILIKNGEALERGRALDIIMLDKTGTLTKGEPSVTDVVAVSEGADTVLALSASLESSSEHPLAKAVITRATLGRLKLLQVAKFQSVTGKGIEGEIAGRQLFLGNARYIIENSTGKIPQDYERLSNEGKTTVILADSKNILGLVAIADVPRPEAKTAITGMHKLGLQVMMITGDNKRTAEAIGRELGIDLIEAEVLPEQKLAIVKSWQEKGKKVAFAGDGINDAPALTQADLGIAIGSGTDVAIEAGQIVLVGGGPEKILEAIHISRVTDRGIKQNLFWAFFYNFGAIPLAAFGFLNPIIASGAMAFSSVSVVLNSLRIKKM</sequence>
<keyword evidence="12" id="KW-0186">Copper</keyword>
<dbReference type="InterPro" id="IPR044492">
    <property type="entry name" value="P_typ_ATPase_HD_dom"/>
</dbReference>
<keyword evidence="9 16" id="KW-0067">ATP-binding</keyword>
<comment type="subcellular location">
    <subcellularLocation>
        <location evidence="16">Cell membrane</location>
    </subcellularLocation>
    <subcellularLocation>
        <location evidence="1">Endomembrane system</location>
        <topology evidence="1">Multi-pass membrane protein</topology>
    </subcellularLocation>
</comment>
<dbReference type="InterPro" id="IPR023299">
    <property type="entry name" value="ATPase_P-typ_cyto_dom_N"/>
</dbReference>
<keyword evidence="7 16" id="KW-0547">Nucleotide-binding</keyword>
<dbReference type="Gene3D" id="3.30.70.100">
    <property type="match status" value="1"/>
</dbReference>
<feature type="transmembrane region" description="Helical" evidence="16">
    <location>
        <begin position="337"/>
        <end position="359"/>
    </location>
</feature>
<feature type="domain" description="HMA" evidence="17">
    <location>
        <begin position="2"/>
        <end position="68"/>
    </location>
</feature>
<dbReference type="EC" id="7.2.2.8" evidence="3"/>
<dbReference type="Gene3D" id="3.40.50.1000">
    <property type="entry name" value="HAD superfamily/HAD-like"/>
    <property type="match status" value="1"/>
</dbReference>
<evidence type="ECO:0000256" key="11">
    <source>
        <dbReference type="ARBA" id="ARBA00022989"/>
    </source>
</evidence>
<feature type="transmembrane region" description="Helical" evidence="16">
    <location>
        <begin position="157"/>
        <end position="176"/>
    </location>
</feature>
<dbReference type="PROSITE" id="PS01047">
    <property type="entry name" value="HMA_1"/>
    <property type="match status" value="1"/>
</dbReference>
<dbReference type="InterPro" id="IPR006121">
    <property type="entry name" value="HMA_dom"/>
</dbReference>
<evidence type="ECO:0000256" key="6">
    <source>
        <dbReference type="ARBA" id="ARBA00022723"/>
    </source>
</evidence>
<evidence type="ECO:0000256" key="13">
    <source>
        <dbReference type="ARBA" id="ARBA00023065"/>
    </source>
</evidence>
<dbReference type="InterPro" id="IPR059000">
    <property type="entry name" value="ATPase_P-type_domA"/>
</dbReference>
<accession>A0A2M7XGV8</accession>
<evidence type="ECO:0000256" key="5">
    <source>
        <dbReference type="ARBA" id="ARBA00022692"/>
    </source>
</evidence>
<dbReference type="EMBL" id="PFWT01000002">
    <property type="protein sequence ID" value="PJA47089.1"/>
    <property type="molecule type" value="Genomic_DNA"/>
</dbReference>
<evidence type="ECO:0000313" key="19">
    <source>
        <dbReference type="Proteomes" id="UP000231263"/>
    </source>
</evidence>
<feature type="transmembrane region" description="Helical" evidence="16">
    <location>
        <begin position="698"/>
        <end position="716"/>
    </location>
</feature>
<dbReference type="PANTHER" id="PTHR43520:SF8">
    <property type="entry name" value="P-TYPE CU(+) TRANSPORTER"/>
    <property type="match status" value="1"/>
</dbReference>
<evidence type="ECO:0000256" key="9">
    <source>
        <dbReference type="ARBA" id="ARBA00022840"/>
    </source>
</evidence>
<dbReference type="PRINTS" id="PR00943">
    <property type="entry name" value="CUATPASE"/>
</dbReference>
<dbReference type="SFLD" id="SFLDS00003">
    <property type="entry name" value="Haloacid_Dehalogenase"/>
    <property type="match status" value="1"/>
</dbReference>
<dbReference type="GO" id="GO:0005524">
    <property type="term" value="F:ATP binding"/>
    <property type="evidence" value="ECO:0007669"/>
    <property type="project" value="UniProtKB-UniRule"/>
</dbReference>
<dbReference type="FunFam" id="2.70.150.10:FF:000002">
    <property type="entry name" value="Copper-transporting ATPase 1, putative"/>
    <property type="match status" value="1"/>
</dbReference>
<dbReference type="GO" id="GO:0140581">
    <property type="term" value="F:P-type monovalent copper transporter activity"/>
    <property type="evidence" value="ECO:0007669"/>
    <property type="project" value="UniProtKB-EC"/>
</dbReference>
<reference evidence="19" key="1">
    <citation type="submission" date="2017-09" db="EMBL/GenBank/DDBJ databases">
        <title>Depth-based differentiation of microbial function through sediment-hosted aquifers and enrichment of novel symbionts in the deep terrestrial subsurface.</title>
        <authorList>
            <person name="Probst A.J."/>
            <person name="Ladd B."/>
            <person name="Jarett J.K."/>
            <person name="Geller-Mcgrath D.E."/>
            <person name="Sieber C.M.K."/>
            <person name="Emerson J.B."/>
            <person name="Anantharaman K."/>
            <person name="Thomas B.C."/>
            <person name="Malmstrom R."/>
            <person name="Stieglmeier M."/>
            <person name="Klingl A."/>
            <person name="Woyke T."/>
            <person name="Ryan C.M."/>
            <person name="Banfield J.F."/>
        </authorList>
    </citation>
    <scope>NUCLEOTIDE SEQUENCE [LARGE SCALE GENOMIC DNA]</scope>
</reference>
<dbReference type="SFLD" id="SFLDF00027">
    <property type="entry name" value="p-type_atpase"/>
    <property type="match status" value="1"/>
</dbReference>
<dbReference type="NCBIfam" id="TIGR01511">
    <property type="entry name" value="ATPase-IB1_Cu"/>
    <property type="match status" value="1"/>
</dbReference>
<comment type="similarity">
    <text evidence="2 16">Belongs to the cation transport ATPase (P-type) (TC 3.A.3) family. Type IB subfamily.</text>
</comment>
<gene>
    <name evidence="18" type="ORF">CO173_00295</name>
</gene>
<proteinExistence type="inferred from homology"/>
<dbReference type="SUPFAM" id="SSF55008">
    <property type="entry name" value="HMA, heavy metal-associated domain"/>
    <property type="match status" value="1"/>
</dbReference>
<dbReference type="InterPro" id="IPR018303">
    <property type="entry name" value="ATPase_P-typ_P_site"/>
</dbReference>
<dbReference type="InterPro" id="IPR027256">
    <property type="entry name" value="P-typ_ATPase_IB"/>
</dbReference>
<feature type="transmembrane region" description="Helical" evidence="16">
    <location>
        <begin position="95"/>
        <end position="113"/>
    </location>
</feature>
<keyword evidence="4" id="KW-0813">Transport</keyword>
<evidence type="ECO:0000256" key="14">
    <source>
        <dbReference type="ARBA" id="ARBA00023136"/>
    </source>
</evidence>
<dbReference type="SFLD" id="SFLDG00002">
    <property type="entry name" value="C1.7:_P-type_atpase_like"/>
    <property type="match status" value="1"/>
</dbReference>
<protein>
    <recommendedName>
        <fullName evidence="3">P-type Cu(+) transporter</fullName>
        <ecNumber evidence="3">7.2.2.8</ecNumber>
    </recommendedName>
</protein>
<organism evidence="18 19">
    <name type="scientific">Candidatus Uhrbacteria bacterium CG_4_9_14_3_um_filter_41_35</name>
    <dbReference type="NCBI Taxonomy" id="1975034"/>
    <lineage>
        <taxon>Bacteria</taxon>
        <taxon>Candidatus Uhriibacteriota</taxon>
    </lineage>
</organism>
<dbReference type="GO" id="GO:0043682">
    <property type="term" value="F:P-type divalent copper transporter activity"/>
    <property type="evidence" value="ECO:0007669"/>
    <property type="project" value="TreeGrafter"/>
</dbReference>
<dbReference type="GO" id="GO:0016887">
    <property type="term" value="F:ATP hydrolysis activity"/>
    <property type="evidence" value="ECO:0007669"/>
    <property type="project" value="InterPro"/>
</dbReference>
<dbReference type="CDD" id="cd00371">
    <property type="entry name" value="HMA"/>
    <property type="match status" value="1"/>
</dbReference>
<evidence type="ECO:0000256" key="15">
    <source>
        <dbReference type="ARBA" id="ARBA00049289"/>
    </source>
</evidence>
<keyword evidence="8" id="KW-0187">Copper transport</keyword>
<comment type="catalytic activity">
    <reaction evidence="15">
        <text>Cu(+)(in) + ATP + H2O = Cu(+)(out) + ADP + phosphate + H(+)</text>
        <dbReference type="Rhea" id="RHEA:25792"/>
        <dbReference type="ChEBI" id="CHEBI:15377"/>
        <dbReference type="ChEBI" id="CHEBI:15378"/>
        <dbReference type="ChEBI" id="CHEBI:30616"/>
        <dbReference type="ChEBI" id="CHEBI:43474"/>
        <dbReference type="ChEBI" id="CHEBI:49552"/>
        <dbReference type="ChEBI" id="CHEBI:456216"/>
        <dbReference type="EC" id="7.2.2.8"/>
    </reaction>
</comment>
<dbReference type="GO" id="GO:0055070">
    <property type="term" value="P:copper ion homeostasis"/>
    <property type="evidence" value="ECO:0007669"/>
    <property type="project" value="TreeGrafter"/>
</dbReference>
<evidence type="ECO:0000256" key="16">
    <source>
        <dbReference type="RuleBase" id="RU362081"/>
    </source>
</evidence>
<feature type="transmembrane region" description="Helical" evidence="16">
    <location>
        <begin position="365"/>
        <end position="392"/>
    </location>
</feature>
<feature type="transmembrane region" description="Helical" evidence="16">
    <location>
        <begin position="125"/>
        <end position="145"/>
    </location>
</feature>
<dbReference type="InterPro" id="IPR023298">
    <property type="entry name" value="ATPase_P-typ_TM_dom_sf"/>
</dbReference>
<keyword evidence="6 16" id="KW-0479">Metal-binding</keyword>
<evidence type="ECO:0000256" key="1">
    <source>
        <dbReference type="ARBA" id="ARBA00004127"/>
    </source>
</evidence>
<dbReference type="AlphaFoldDB" id="A0A2M7XGV8"/>
<dbReference type="GO" id="GO:0012505">
    <property type="term" value="C:endomembrane system"/>
    <property type="evidence" value="ECO:0007669"/>
    <property type="project" value="UniProtKB-SubCell"/>
</dbReference>
<dbReference type="SUPFAM" id="SSF81665">
    <property type="entry name" value="Calcium ATPase, transmembrane domain M"/>
    <property type="match status" value="1"/>
</dbReference>
<dbReference type="PRINTS" id="PR00119">
    <property type="entry name" value="CATATPASE"/>
</dbReference>
<dbReference type="CDD" id="cd02094">
    <property type="entry name" value="P-type_ATPase_Cu-like"/>
    <property type="match status" value="1"/>
</dbReference>
<dbReference type="InterPro" id="IPR036163">
    <property type="entry name" value="HMA_dom_sf"/>
</dbReference>
<dbReference type="GO" id="GO:0005507">
    <property type="term" value="F:copper ion binding"/>
    <property type="evidence" value="ECO:0007669"/>
    <property type="project" value="TreeGrafter"/>
</dbReference>
<dbReference type="PANTHER" id="PTHR43520">
    <property type="entry name" value="ATP7, ISOFORM B"/>
    <property type="match status" value="1"/>
</dbReference>
<dbReference type="Pfam" id="PF00702">
    <property type="entry name" value="Hydrolase"/>
    <property type="match status" value="1"/>
</dbReference>
<dbReference type="Pfam" id="PF00122">
    <property type="entry name" value="E1-E2_ATPase"/>
    <property type="match status" value="1"/>
</dbReference>
<name>A0A2M7XGV8_9BACT</name>
<dbReference type="InterPro" id="IPR023214">
    <property type="entry name" value="HAD_sf"/>
</dbReference>
<dbReference type="Gene3D" id="3.40.1110.10">
    <property type="entry name" value="Calcium-transporting ATPase, cytoplasmic domain N"/>
    <property type="match status" value="1"/>
</dbReference>
<keyword evidence="16" id="KW-1003">Cell membrane</keyword>
<dbReference type="FunFam" id="3.40.50.1000:FF:000144">
    <property type="entry name" value="copper-transporting ATPase 1 isoform X2"/>
    <property type="match status" value="1"/>
</dbReference>
<evidence type="ECO:0000256" key="10">
    <source>
        <dbReference type="ARBA" id="ARBA00022967"/>
    </source>
</evidence>
<dbReference type="InterPro" id="IPR001757">
    <property type="entry name" value="P_typ_ATPase"/>
</dbReference>
<dbReference type="PROSITE" id="PS50846">
    <property type="entry name" value="HMA_2"/>
    <property type="match status" value="1"/>
</dbReference>
<evidence type="ECO:0000256" key="8">
    <source>
        <dbReference type="ARBA" id="ARBA00022796"/>
    </source>
</evidence>
<dbReference type="InterPro" id="IPR036412">
    <property type="entry name" value="HAD-like_sf"/>
</dbReference>
<dbReference type="NCBIfam" id="TIGR01494">
    <property type="entry name" value="ATPase_P-type"/>
    <property type="match status" value="1"/>
</dbReference>
<comment type="caution">
    <text evidence="18">The sequence shown here is derived from an EMBL/GenBank/DDBJ whole genome shotgun (WGS) entry which is preliminary data.</text>
</comment>
<dbReference type="InterPro" id="IPR017969">
    <property type="entry name" value="Heavy-metal-associated_CS"/>
</dbReference>
<evidence type="ECO:0000256" key="7">
    <source>
        <dbReference type="ARBA" id="ARBA00022741"/>
    </source>
</evidence>
<dbReference type="SUPFAM" id="SSF56784">
    <property type="entry name" value="HAD-like"/>
    <property type="match status" value="1"/>
</dbReference>
<dbReference type="Gene3D" id="2.70.150.10">
    <property type="entry name" value="Calcium-transporting ATPase, cytoplasmic transduction domain A"/>
    <property type="match status" value="1"/>
</dbReference>
<feature type="transmembrane region" description="Helical" evidence="16">
    <location>
        <begin position="675"/>
        <end position="692"/>
    </location>
</feature>
<keyword evidence="11 16" id="KW-1133">Transmembrane helix</keyword>
<feature type="transmembrane region" description="Helical" evidence="16">
    <location>
        <begin position="182"/>
        <end position="202"/>
    </location>
</feature>
<evidence type="ECO:0000256" key="2">
    <source>
        <dbReference type="ARBA" id="ARBA00006024"/>
    </source>
</evidence>
<dbReference type="InterPro" id="IPR008250">
    <property type="entry name" value="ATPase_P-typ_transduc_dom_A_sf"/>
</dbReference>
<evidence type="ECO:0000256" key="3">
    <source>
        <dbReference type="ARBA" id="ARBA00012517"/>
    </source>
</evidence>
<dbReference type="Pfam" id="PF00403">
    <property type="entry name" value="HMA"/>
    <property type="match status" value="1"/>
</dbReference>
<evidence type="ECO:0000256" key="4">
    <source>
        <dbReference type="ARBA" id="ARBA00022448"/>
    </source>
</evidence>
<evidence type="ECO:0000259" key="17">
    <source>
        <dbReference type="PROSITE" id="PS50846"/>
    </source>
</evidence>
<dbReference type="Proteomes" id="UP000231263">
    <property type="component" value="Unassembled WGS sequence"/>
</dbReference>
<dbReference type="SUPFAM" id="SSF81653">
    <property type="entry name" value="Calcium ATPase, transduction domain A"/>
    <property type="match status" value="1"/>
</dbReference>
<keyword evidence="13" id="KW-0406">Ion transport</keyword>
<keyword evidence="5 16" id="KW-0812">Transmembrane</keyword>
<evidence type="ECO:0000256" key="12">
    <source>
        <dbReference type="ARBA" id="ARBA00023008"/>
    </source>
</evidence>
<keyword evidence="10" id="KW-1278">Translocase</keyword>
<keyword evidence="14 16" id="KW-0472">Membrane</keyword>
<dbReference type="PROSITE" id="PS00154">
    <property type="entry name" value="ATPASE_E1_E2"/>
    <property type="match status" value="1"/>
</dbReference>
<dbReference type="NCBIfam" id="TIGR01525">
    <property type="entry name" value="ATPase-IB_hvy"/>
    <property type="match status" value="1"/>
</dbReference>
<evidence type="ECO:0000313" key="18">
    <source>
        <dbReference type="EMBL" id="PJA47089.1"/>
    </source>
</evidence>